<dbReference type="AlphaFoldDB" id="A0A9Q3KH32"/>
<comment type="caution">
    <text evidence="2">The sequence shown here is derived from an EMBL/GenBank/DDBJ whole genome shotgun (WGS) entry which is preliminary data.</text>
</comment>
<feature type="compositionally biased region" description="Basic and acidic residues" evidence="1">
    <location>
        <begin position="40"/>
        <end position="59"/>
    </location>
</feature>
<organism evidence="2 3">
    <name type="scientific">Austropuccinia psidii MF-1</name>
    <dbReference type="NCBI Taxonomy" id="1389203"/>
    <lineage>
        <taxon>Eukaryota</taxon>
        <taxon>Fungi</taxon>
        <taxon>Dikarya</taxon>
        <taxon>Basidiomycota</taxon>
        <taxon>Pucciniomycotina</taxon>
        <taxon>Pucciniomycetes</taxon>
        <taxon>Pucciniales</taxon>
        <taxon>Sphaerophragmiaceae</taxon>
        <taxon>Austropuccinia</taxon>
    </lineage>
</organism>
<evidence type="ECO:0000256" key="1">
    <source>
        <dbReference type="SAM" id="MobiDB-lite"/>
    </source>
</evidence>
<proteinExistence type="predicted"/>
<gene>
    <name evidence="2" type="ORF">O181_120664</name>
</gene>
<evidence type="ECO:0000313" key="2">
    <source>
        <dbReference type="EMBL" id="MBW0580949.1"/>
    </source>
</evidence>
<dbReference type="EMBL" id="AVOT02108770">
    <property type="protein sequence ID" value="MBW0580949.1"/>
    <property type="molecule type" value="Genomic_DNA"/>
</dbReference>
<feature type="region of interest" description="Disordered" evidence="1">
    <location>
        <begin position="37"/>
        <end position="117"/>
    </location>
</feature>
<protein>
    <submittedName>
        <fullName evidence="2">Uncharacterized protein</fullName>
    </submittedName>
</protein>
<feature type="compositionally biased region" description="Polar residues" evidence="1">
    <location>
        <begin position="99"/>
        <end position="117"/>
    </location>
</feature>
<accession>A0A9Q3KH32</accession>
<evidence type="ECO:0000313" key="3">
    <source>
        <dbReference type="Proteomes" id="UP000765509"/>
    </source>
</evidence>
<reference evidence="2" key="1">
    <citation type="submission" date="2021-03" db="EMBL/GenBank/DDBJ databases">
        <title>Draft genome sequence of rust myrtle Austropuccinia psidii MF-1, a brazilian biotype.</title>
        <authorList>
            <person name="Quecine M.C."/>
            <person name="Pachon D.M.R."/>
            <person name="Bonatelli M.L."/>
            <person name="Correr F.H."/>
            <person name="Franceschini L.M."/>
            <person name="Leite T.F."/>
            <person name="Margarido G.R.A."/>
            <person name="Almeida C.A."/>
            <person name="Ferrarezi J.A."/>
            <person name="Labate C.A."/>
        </authorList>
    </citation>
    <scope>NUCLEOTIDE SEQUENCE</scope>
    <source>
        <strain evidence="2">MF-1</strain>
    </source>
</reference>
<name>A0A9Q3KH32_9BASI</name>
<dbReference type="Proteomes" id="UP000765509">
    <property type="component" value="Unassembled WGS sequence"/>
</dbReference>
<sequence length="159" mass="17991">MHKPLEVGHKQLLTHQELCGSGENHRALRRVEPIVLQRKGQKDKELAEEPKPFICRPEEGIGNESSFGRRPSGVYQLQTSPRNLQREAQRTSEEEERSQAPSGQAQRQSKLVQTLPTKVQDPQIAAFSRGQCLQYGQDSYGVHSQRAGKNKHDLSMQII</sequence>
<keyword evidence="3" id="KW-1185">Reference proteome</keyword>